<accession>A0AC61NNG4</accession>
<name>A0AC61NNG4_9BACT</name>
<proteinExistence type="predicted"/>
<dbReference type="EMBL" id="CP081303">
    <property type="protein sequence ID" value="QZE13152.1"/>
    <property type="molecule type" value="Genomic_DNA"/>
</dbReference>
<protein>
    <submittedName>
        <fullName evidence="1">YitT family protein</fullName>
    </submittedName>
</protein>
<keyword evidence="2" id="KW-1185">Reference proteome</keyword>
<evidence type="ECO:0000313" key="2">
    <source>
        <dbReference type="Proteomes" id="UP000826212"/>
    </source>
</evidence>
<sequence length="336" mass="37341">MNNIWFASNLLFYICEKRTIFNQFKSTNMSFIPKQRIFSKQWFIDYGLIVLGCFLMAIAYDFFITPHKIAPGGVYGIAIVVHHITKGFFDAFPEGLPVGATGLILNIPLTIAGIWILGPRFGVKTILGFAICSILIDGVTWLRVDGEAPLVNDVLLSCIFGGVLIGVGLGLIFKAKATSGGSDIIAMIIQKYSGWSLGKLMILVDSMIVLIALVAFEDWKIPLYSWLVIYITGKAIDVTMEGVDYNKALIIVSKEYDQIKNHILVDLERGGTLLHGKGMYSDEEKKIIFTVISRREVPILEEHIQRVDPDAFITIMNASEILGEGFHSLTQKVTKD</sequence>
<organism evidence="1 2">
    <name type="scientific">Halosquirtibacter laminarini</name>
    <dbReference type="NCBI Taxonomy" id="3374600"/>
    <lineage>
        <taxon>Bacteria</taxon>
        <taxon>Pseudomonadati</taxon>
        <taxon>Bacteroidota</taxon>
        <taxon>Bacteroidia</taxon>
        <taxon>Marinilabiliales</taxon>
        <taxon>Prolixibacteraceae</taxon>
        <taxon>Halosquirtibacter</taxon>
    </lineage>
</organism>
<dbReference type="Proteomes" id="UP000826212">
    <property type="component" value="Chromosome"/>
</dbReference>
<gene>
    <name evidence="1" type="ORF">K4L44_11180</name>
</gene>
<evidence type="ECO:0000313" key="1">
    <source>
        <dbReference type="EMBL" id="QZE13152.1"/>
    </source>
</evidence>
<reference evidence="1" key="1">
    <citation type="submission" date="2021-08" db="EMBL/GenBank/DDBJ databases">
        <title>Novel anaerobic bacterium isolated from sea squirt in East Sea, Republic of Korea.</title>
        <authorList>
            <person name="Nguyen T.H."/>
            <person name="Li Z."/>
            <person name="Lee Y.-J."/>
            <person name="Ko J."/>
            <person name="Kim S.-G."/>
        </authorList>
    </citation>
    <scope>NUCLEOTIDE SEQUENCE</scope>
    <source>
        <strain evidence="1">KCTC 25031</strain>
    </source>
</reference>